<dbReference type="Proteomes" id="UP000639403">
    <property type="component" value="Unassembled WGS sequence"/>
</dbReference>
<dbReference type="AlphaFoldDB" id="A0A8H7TZB7"/>
<feature type="region of interest" description="Disordered" evidence="1">
    <location>
        <begin position="162"/>
        <end position="183"/>
    </location>
</feature>
<sequence length="183" mass="19087">MHAVRPASAVRRCTRARAPRSALALAHGADVPQPLPPPSPPNPHLYAPAAFACPTPPRLGPARRDASNAPSGNESRSSGNGSEPRSNELKSSENGNGNGNGSGSGDISDQEWEIRTDRHSTYAFSPVSGLIHQHTIDSIEPAPHQAVFDALRGALCKLGLADGPGRESPGAARSQPHTHARQG</sequence>
<name>A0A8H7TZB7_9APHY</name>
<comment type="caution">
    <text evidence="2">The sequence shown here is derived from an EMBL/GenBank/DDBJ whole genome shotgun (WGS) entry which is preliminary data.</text>
</comment>
<proteinExistence type="predicted"/>
<accession>A0A8H7TZB7</accession>
<organism evidence="2 3">
    <name type="scientific">Rhodonia placenta</name>
    <dbReference type="NCBI Taxonomy" id="104341"/>
    <lineage>
        <taxon>Eukaryota</taxon>
        <taxon>Fungi</taxon>
        <taxon>Dikarya</taxon>
        <taxon>Basidiomycota</taxon>
        <taxon>Agaricomycotina</taxon>
        <taxon>Agaricomycetes</taxon>
        <taxon>Polyporales</taxon>
        <taxon>Adustoporiaceae</taxon>
        <taxon>Rhodonia</taxon>
    </lineage>
</organism>
<dbReference type="EMBL" id="JADOXO010000236">
    <property type="protein sequence ID" value="KAF9808685.1"/>
    <property type="molecule type" value="Genomic_DNA"/>
</dbReference>
<feature type="compositionally biased region" description="Pro residues" evidence="1">
    <location>
        <begin position="33"/>
        <end position="43"/>
    </location>
</feature>
<protein>
    <submittedName>
        <fullName evidence="2">Uncharacterized protein</fullName>
    </submittedName>
</protein>
<evidence type="ECO:0000313" key="2">
    <source>
        <dbReference type="EMBL" id="KAF9808685.1"/>
    </source>
</evidence>
<feature type="compositionally biased region" description="Low complexity" evidence="1">
    <location>
        <begin position="70"/>
        <end position="84"/>
    </location>
</feature>
<evidence type="ECO:0000313" key="3">
    <source>
        <dbReference type="Proteomes" id="UP000639403"/>
    </source>
</evidence>
<gene>
    <name evidence="2" type="ORF">IEO21_07797</name>
</gene>
<feature type="region of interest" description="Disordered" evidence="1">
    <location>
        <begin position="1"/>
        <end position="113"/>
    </location>
</feature>
<reference evidence="2" key="1">
    <citation type="submission" date="2020-11" db="EMBL/GenBank/DDBJ databases">
        <authorList>
            <person name="Koelle M."/>
            <person name="Horta M.A.C."/>
            <person name="Nowrousian M."/>
            <person name="Ohm R.A."/>
            <person name="Benz P."/>
            <person name="Pilgard A."/>
        </authorList>
    </citation>
    <scope>NUCLEOTIDE SEQUENCE</scope>
    <source>
        <strain evidence="2">FPRL280</strain>
    </source>
</reference>
<evidence type="ECO:0000256" key="1">
    <source>
        <dbReference type="SAM" id="MobiDB-lite"/>
    </source>
</evidence>
<reference evidence="2" key="2">
    <citation type="journal article" name="Front. Microbiol.">
        <title>Degradative Capacity of Two Strains of Rhodonia placenta: From Phenotype to Genotype.</title>
        <authorList>
            <person name="Kolle M."/>
            <person name="Horta M.A.C."/>
            <person name="Nowrousian M."/>
            <person name="Ohm R.A."/>
            <person name="Benz J.P."/>
            <person name="Pilgard A."/>
        </authorList>
    </citation>
    <scope>NUCLEOTIDE SEQUENCE</scope>
    <source>
        <strain evidence="2">FPRL280</strain>
    </source>
</reference>